<dbReference type="Pfam" id="PF07690">
    <property type="entry name" value="MFS_1"/>
    <property type="match status" value="1"/>
</dbReference>
<feature type="transmembrane region" description="Helical" evidence="6">
    <location>
        <begin position="157"/>
        <end position="178"/>
    </location>
</feature>
<dbReference type="GO" id="GO:0012505">
    <property type="term" value="C:endomembrane system"/>
    <property type="evidence" value="ECO:0007669"/>
    <property type="project" value="UniProtKB-SubCell"/>
</dbReference>
<gene>
    <name evidence="8" type="ORF">CYMTET_20478</name>
</gene>
<dbReference type="AlphaFoldDB" id="A0AAE0G438"/>
<reference evidence="8 9" key="1">
    <citation type="journal article" date="2015" name="Genome Biol. Evol.">
        <title>Comparative Genomics of a Bacterivorous Green Alga Reveals Evolutionary Causalities and Consequences of Phago-Mixotrophic Mode of Nutrition.</title>
        <authorList>
            <person name="Burns J.A."/>
            <person name="Paasch A."/>
            <person name="Narechania A."/>
            <person name="Kim E."/>
        </authorList>
    </citation>
    <scope>NUCLEOTIDE SEQUENCE [LARGE SCALE GENOMIC DNA]</scope>
    <source>
        <strain evidence="8 9">PLY_AMNH</strain>
    </source>
</reference>
<evidence type="ECO:0000256" key="3">
    <source>
        <dbReference type="ARBA" id="ARBA00022989"/>
    </source>
</evidence>
<name>A0AAE0G438_9CHLO</name>
<sequence length="293" mass="31820">MGGHGITSMYGELSVDRPPGSYSNMRIPERAGEVQNRFTDITKFPKPMEPRAVMMVAALEDLYVDPDCAARLHAAWHGSVLRVLDSRKRRGTSCKAHGASEDARKSEAATGLESSLFRSKQRLTFLGITLGYAMYYMTRLSFTYVAPTMVKELGMEITQVGAITSIFSLAYAFSKLLGGVLGDLFSPRQVFALGLLVIGCLNIAFGLSSSVALFGLLWGLNGVFQGTATPQCAKLMTNWLPLEIRGRWWAVWNTSHNLGGFAIPILAGSAAVTLGWRYGLFISPPGSTPDNPV</sequence>
<evidence type="ECO:0000313" key="9">
    <source>
        <dbReference type="Proteomes" id="UP001190700"/>
    </source>
</evidence>
<keyword evidence="3 6" id="KW-1133">Transmembrane helix</keyword>
<evidence type="ECO:0000256" key="2">
    <source>
        <dbReference type="ARBA" id="ARBA00022692"/>
    </source>
</evidence>
<comment type="caution">
    <text evidence="8">The sequence shown here is derived from an EMBL/GenBank/DDBJ whole genome shotgun (WGS) entry which is preliminary data.</text>
</comment>
<evidence type="ECO:0000256" key="1">
    <source>
        <dbReference type="ARBA" id="ARBA00004127"/>
    </source>
</evidence>
<feature type="domain" description="Major facilitator superfamily (MFS) profile" evidence="7">
    <location>
        <begin position="124"/>
        <end position="293"/>
    </location>
</feature>
<evidence type="ECO:0000313" key="8">
    <source>
        <dbReference type="EMBL" id="KAK3271153.1"/>
    </source>
</evidence>
<organism evidence="8 9">
    <name type="scientific">Cymbomonas tetramitiformis</name>
    <dbReference type="NCBI Taxonomy" id="36881"/>
    <lineage>
        <taxon>Eukaryota</taxon>
        <taxon>Viridiplantae</taxon>
        <taxon>Chlorophyta</taxon>
        <taxon>Pyramimonadophyceae</taxon>
        <taxon>Pyramimonadales</taxon>
        <taxon>Pyramimonadaceae</taxon>
        <taxon>Cymbomonas</taxon>
    </lineage>
</organism>
<dbReference type="PANTHER" id="PTHR43826:SF3">
    <property type="entry name" value="GLUCOSE-6-PHOSPHATE EXCHANGER SLC37A4"/>
    <property type="match status" value="1"/>
</dbReference>
<comment type="subcellular location">
    <subcellularLocation>
        <location evidence="1">Endomembrane system</location>
        <topology evidence="1">Multi-pass membrane protein</topology>
    </subcellularLocation>
</comment>
<dbReference type="Pfam" id="PF09752">
    <property type="entry name" value="ABHD18"/>
    <property type="match status" value="1"/>
</dbReference>
<dbReference type="PROSITE" id="PS50850">
    <property type="entry name" value="MFS"/>
    <property type="match status" value="1"/>
</dbReference>
<dbReference type="InterPro" id="IPR019149">
    <property type="entry name" value="ABHD18"/>
</dbReference>
<dbReference type="InterPro" id="IPR011701">
    <property type="entry name" value="MFS"/>
</dbReference>
<dbReference type="GO" id="GO:0016020">
    <property type="term" value="C:membrane"/>
    <property type="evidence" value="ECO:0007669"/>
    <property type="project" value="UniProtKB-ARBA"/>
</dbReference>
<dbReference type="Gene3D" id="1.20.1250.20">
    <property type="entry name" value="MFS general substrate transporter like domains"/>
    <property type="match status" value="1"/>
</dbReference>
<proteinExistence type="predicted"/>
<keyword evidence="2 6" id="KW-0812">Transmembrane</keyword>
<feature type="transmembrane region" description="Helical" evidence="6">
    <location>
        <begin position="123"/>
        <end position="145"/>
    </location>
</feature>
<feature type="transmembrane region" description="Helical" evidence="6">
    <location>
        <begin position="190"/>
        <end position="218"/>
    </location>
</feature>
<evidence type="ECO:0000259" key="7">
    <source>
        <dbReference type="PROSITE" id="PS50850"/>
    </source>
</evidence>
<evidence type="ECO:0000256" key="5">
    <source>
        <dbReference type="SAM" id="MobiDB-lite"/>
    </source>
</evidence>
<accession>A0AAE0G438</accession>
<evidence type="ECO:0000256" key="6">
    <source>
        <dbReference type="SAM" id="Phobius"/>
    </source>
</evidence>
<dbReference type="GO" id="GO:0061513">
    <property type="term" value="F:glucose 6-phosphate:phosphate antiporter activity"/>
    <property type="evidence" value="ECO:0007669"/>
    <property type="project" value="TreeGrafter"/>
</dbReference>
<dbReference type="PANTHER" id="PTHR43826">
    <property type="entry name" value="GLUCOSE-6-PHOSPHATE EXCHANGER SLC37A4"/>
    <property type="match status" value="1"/>
</dbReference>
<evidence type="ECO:0000256" key="4">
    <source>
        <dbReference type="ARBA" id="ARBA00023136"/>
    </source>
</evidence>
<dbReference type="InterPro" id="IPR020846">
    <property type="entry name" value="MFS_dom"/>
</dbReference>
<protein>
    <recommendedName>
        <fullName evidence="7">Major facilitator superfamily (MFS) profile domain-containing protein</fullName>
    </recommendedName>
</protein>
<dbReference type="SUPFAM" id="SSF103473">
    <property type="entry name" value="MFS general substrate transporter"/>
    <property type="match status" value="1"/>
</dbReference>
<dbReference type="InterPro" id="IPR051337">
    <property type="entry name" value="OPA_Antiporter"/>
</dbReference>
<dbReference type="GO" id="GO:0035435">
    <property type="term" value="P:phosphate ion transmembrane transport"/>
    <property type="evidence" value="ECO:0007669"/>
    <property type="project" value="TreeGrafter"/>
</dbReference>
<dbReference type="EMBL" id="LGRX02009972">
    <property type="protein sequence ID" value="KAK3271153.1"/>
    <property type="molecule type" value="Genomic_DNA"/>
</dbReference>
<feature type="region of interest" description="Disordered" evidence="5">
    <location>
        <begin position="1"/>
        <end position="20"/>
    </location>
</feature>
<keyword evidence="9" id="KW-1185">Reference proteome</keyword>
<feature type="transmembrane region" description="Helical" evidence="6">
    <location>
        <begin position="258"/>
        <end position="276"/>
    </location>
</feature>
<dbReference type="Proteomes" id="UP001190700">
    <property type="component" value="Unassembled WGS sequence"/>
</dbReference>
<keyword evidence="4 6" id="KW-0472">Membrane</keyword>
<dbReference type="InterPro" id="IPR036259">
    <property type="entry name" value="MFS_trans_sf"/>
</dbReference>